<dbReference type="GO" id="GO:0006285">
    <property type="term" value="P:base-excision repair, AP site formation"/>
    <property type="evidence" value="ECO:0007669"/>
    <property type="project" value="TreeGrafter"/>
</dbReference>
<dbReference type="InterPro" id="IPR011257">
    <property type="entry name" value="DNA_glycosylase"/>
</dbReference>
<name>T1BYJ1_9ZZZZ</name>
<dbReference type="GO" id="GO:0032131">
    <property type="term" value="F:alkylated DNA binding"/>
    <property type="evidence" value="ECO:0007669"/>
    <property type="project" value="TreeGrafter"/>
</dbReference>
<dbReference type="PANTHER" id="PTHR43003:SF5">
    <property type="entry name" value="DNA-3-METHYLADENINE GLYCOSYLASE"/>
    <property type="match status" value="1"/>
</dbReference>
<dbReference type="GO" id="GO:0008725">
    <property type="term" value="F:DNA-3-methyladenine glycosylase activity"/>
    <property type="evidence" value="ECO:0007669"/>
    <property type="project" value="TreeGrafter"/>
</dbReference>
<keyword evidence="2" id="KW-0234">DNA repair</keyword>
<dbReference type="SUPFAM" id="SSF48150">
    <property type="entry name" value="DNA-glycosylase"/>
    <property type="match status" value="1"/>
</dbReference>
<reference evidence="3" key="1">
    <citation type="submission" date="2013-08" db="EMBL/GenBank/DDBJ databases">
        <authorList>
            <person name="Mendez C."/>
            <person name="Richter M."/>
            <person name="Ferrer M."/>
            <person name="Sanchez J."/>
        </authorList>
    </citation>
    <scope>NUCLEOTIDE SEQUENCE</scope>
</reference>
<dbReference type="InterPro" id="IPR051912">
    <property type="entry name" value="Alkylbase_DNA_Glycosylase/TA"/>
</dbReference>
<dbReference type="GO" id="GO:0032993">
    <property type="term" value="C:protein-DNA complex"/>
    <property type="evidence" value="ECO:0007669"/>
    <property type="project" value="TreeGrafter"/>
</dbReference>
<evidence type="ECO:0000256" key="1">
    <source>
        <dbReference type="ARBA" id="ARBA00022763"/>
    </source>
</evidence>
<dbReference type="EMBL" id="AUZX01001739">
    <property type="protein sequence ID" value="EQD78296.1"/>
    <property type="molecule type" value="Genomic_DNA"/>
</dbReference>
<sequence length="65" mass="7600">FHLGRLDVWSIDDLGVRKGYSSIFGLEELIKAKVLEPLGERFRPYRSILAWYCWAAVDQGNELWD</sequence>
<keyword evidence="1" id="KW-0227">DNA damage</keyword>
<dbReference type="PANTHER" id="PTHR43003">
    <property type="entry name" value="DNA-3-METHYLADENINE GLYCOSYLASE"/>
    <property type="match status" value="1"/>
</dbReference>
<dbReference type="AlphaFoldDB" id="T1BYJ1"/>
<reference evidence="3" key="2">
    <citation type="journal article" date="2014" name="ISME J.">
        <title>Microbial stratification in low pH oxic and suboxic macroscopic growths along an acid mine drainage.</title>
        <authorList>
            <person name="Mendez-Garcia C."/>
            <person name="Mesa V."/>
            <person name="Sprenger R.R."/>
            <person name="Richter M."/>
            <person name="Diez M.S."/>
            <person name="Solano J."/>
            <person name="Bargiela R."/>
            <person name="Golyshina O.V."/>
            <person name="Manteca A."/>
            <person name="Ramos J.L."/>
            <person name="Gallego J.R."/>
            <person name="Llorente I."/>
            <person name="Martins Dos Santos V.A."/>
            <person name="Jensen O.N."/>
            <person name="Pelaez A.I."/>
            <person name="Sanchez J."/>
            <person name="Ferrer M."/>
        </authorList>
    </citation>
    <scope>NUCLEOTIDE SEQUENCE</scope>
</reference>
<protein>
    <submittedName>
        <fullName evidence="3">DNA-3-methyladenine glycosylase II</fullName>
    </submittedName>
</protein>
<proteinExistence type="predicted"/>
<organism evidence="3">
    <name type="scientific">mine drainage metagenome</name>
    <dbReference type="NCBI Taxonomy" id="410659"/>
    <lineage>
        <taxon>unclassified sequences</taxon>
        <taxon>metagenomes</taxon>
        <taxon>ecological metagenomes</taxon>
    </lineage>
</organism>
<comment type="caution">
    <text evidence="3">The sequence shown here is derived from an EMBL/GenBank/DDBJ whole genome shotgun (WGS) entry which is preliminary data.</text>
</comment>
<gene>
    <name evidence="3" type="ORF">B1A_02328</name>
</gene>
<evidence type="ECO:0000313" key="3">
    <source>
        <dbReference type="EMBL" id="EQD78296.1"/>
    </source>
</evidence>
<evidence type="ECO:0000256" key="2">
    <source>
        <dbReference type="ARBA" id="ARBA00023204"/>
    </source>
</evidence>
<dbReference type="GO" id="GO:0006307">
    <property type="term" value="P:DNA alkylation repair"/>
    <property type="evidence" value="ECO:0007669"/>
    <property type="project" value="TreeGrafter"/>
</dbReference>
<dbReference type="GO" id="GO:0043916">
    <property type="term" value="F:DNA-7-methylguanine glycosylase activity"/>
    <property type="evidence" value="ECO:0007669"/>
    <property type="project" value="TreeGrafter"/>
</dbReference>
<dbReference type="Gene3D" id="1.10.1670.40">
    <property type="match status" value="1"/>
</dbReference>
<feature type="non-terminal residue" evidence="3">
    <location>
        <position position="1"/>
    </location>
</feature>
<accession>T1BYJ1</accession>